<organism evidence="1 2">
    <name type="scientific">Nepenthes gracilis</name>
    <name type="common">Slender pitcher plant</name>
    <dbReference type="NCBI Taxonomy" id="150966"/>
    <lineage>
        <taxon>Eukaryota</taxon>
        <taxon>Viridiplantae</taxon>
        <taxon>Streptophyta</taxon>
        <taxon>Embryophyta</taxon>
        <taxon>Tracheophyta</taxon>
        <taxon>Spermatophyta</taxon>
        <taxon>Magnoliopsida</taxon>
        <taxon>eudicotyledons</taxon>
        <taxon>Gunneridae</taxon>
        <taxon>Pentapetalae</taxon>
        <taxon>Caryophyllales</taxon>
        <taxon>Nepenthaceae</taxon>
        <taxon>Nepenthes</taxon>
    </lineage>
</organism>
<dbReference type="Proteomes" id="UP001279734">
    <property type="component" value="Unassembled WGS sequence"/>
</dbReference>
<accession>A0AAD3T9H8</accession>
<evidence type="ECO:0000313" key="2">
    <source>
        <dbReference type="Proteomes" id="UP001279734"/>
    </source>
</evidence>
<name>A0AAD3T9H8_NEPGR</name>
<comment type="caution">
    <text evidence="1">The sequence shown here is derived from an EMBL/GenBank/DDBJ whole genome shotgun (WGS) entry which is preliminary data.</text>
</comment>
<gene>
    <name evidence="1" type="ORF">Nepgr_027037</name>
</gene>
<sequence>MTADEPTVKKGMFKINNSTTSYPQLKVIVPEAWDTPVSGYPMYMVFCKLKALKAALDVITPMSVMSPWWLSKPNSAISSAKLS</sequence>
<protein>
    <submittedName>
        <fullName evidence="1">Uncharacterized protein</fullName>
    </submittedName>
</protein>
<dbReference type="AlphaFoldDB" id="A0AAD3T9H8"/>
<dbReference type="EMBL" id="BSYO01000029">
    <property type="protein sequence ID" value="GMH25194.1"/>
    <property type="molecule type" value="Genomic_DNA"/>
</dbReference>
<evidence type="ECO:0000313" key="1">
    <source>
        <dbReference type="EMBL" id="GMH25194.1"/>
    </source>
</evidence>
<reference evidence="1" key="1">
    <citation type="submission" date="2023-05" db="EMBL/GenBank/DDBJ databases">
        <title>Nepenthes gracilis genome sequencing.</title>
        <authorList>
            <person name="Fukushima K."/>
        </authorList>
    </citation>
    <scope>NUCLEOTIDE SEQUENCE</scope>
    <source>
        <strain evidence="1">SING2019-196</strain>
    </source>
</reference>
<keyword evidence="2" id="KW-1185">Reference proteome</keyword>
<proteinExistence type="predicted"/>